<evidence type="ECO:0000256" key="1">
    <source>
        <dbReference type="SAM" id="MobiDB-lite"/>
    </source>
</evidence>
<proteinExistence type="predicted"/>
<protein>
    <submittedName>
        <fullName evidence="2">Uncharacterized protein</fullName>
    </submittedName>
</protein>
<comment type="caution">
    <text evidence="2">The sequence shown here is derived from an EMBL/GenBank/DDBJ whole genome shotgun (WGS) entry which is preliminary data.</text>
</comment>
<feature type="region of interest" description="Disordered" evidence="1">
    <location>
        <begin position="1"/>
        <end position="67"/>
    </location>
</feature>
<reference evidence="3" key="1">
    <citation type="submission" date="2023-07" db="EMBL/GenBank/DDBJ databases">
        <title>30 novel species of actinomycetes from the DSMZ collection.</title>
        <authorList>
            <person name="Nouioui I."/>
        </authorList>
    </citation>
    <scope>NUCLEOTIDE SEQUENCE [LARGE SCALE GENOMIC DNA]</scope>
    <source>
        <strain evidence="3">DSM 41640</strain>
    </source>
</reference>
<organism evidence="2 3">
    <name type="scientific">Streptomyces doebereineriae</name>
    <dbReference type="NCBI Taxonomy" id="3075528"/>
    <lineage>
        <taxon>Bacteria</taxon>
        <taxon>Bacillati</taxon>
        <taxon>Actinomycetota</taxon>
        <taxon>Actinomycetes</taxon>
        <taxon>Kitasatosporales</taxon>
        <taxon>Streptomycetaceae</taxon>
        <taxon>Streptomyces</taxon>
    </lineage>
</organism>
<dbReference type="Proteomes" id="UP001183824">
    <property type="component" value="Unassembled WGS sequence"/>
</dbReference>
<sequence>MQTLRDAKGAILLSADNKPADGTVRGTAKPPAQRQPKQEGSEPATDSAEAVSDEPDSHGQPRQPPYDNAFYVVNHLHLKMEPAAFAESARLWLGILREQHPDEYSALLRELSEQQPA</sequence>
<dbReference type="EMBL" id="JAVREZ010000012">
    <property type="protein sequence ID" value="MDT0484567.1"/>
    <property type="molecule type" value="Genomic_DNA"/>
</dbReference>
<evidence type="ECO:0000313" key="2">
    <source>
        <dbReference type="EMBL" id="MDT0484567.1"/>
    </source>
</evidence>
<dbReference type="RefSeq" id="WP_311717418.1">
    <property type="nucleotide sequence ID" value="NZ_JAVREZ010000012.1"/>
</dbReference>
<evidence type="ECO:0000313" key="3">
    <source>
        <dbReference type="Proteomes" id="UP001183824"/>
    </source>
</evidence>
<gene>
    <name evidence="2" type="ORF">RNB18_30975</name>
</gene>
<accession>A0ABU2VG61</accession>
<name>A0ABU2VG61_9ACTN</name>
<keyword evidence="3" id="KW-1185">Reference proteome</keyword>